<gene>
    <name evidence="1" type="ORF">METZ01_LOCUS6951</name>
</gene>
<sequence length="733" mass="80590">MRTAIYRRYSLVPMLLLVLGVAVLGVTMSARQGASMATGVIAGAVASESGPEAGVWVIAETDELETKFAKIVVTDDRGRFLLPELPDASYDVWVRGYGLVDSEKVKLSPGREDVELTAVIAPTPRDAAQYYPGNYWYSLIEPPASSEFPGTGNTGNGINPTMRTQSHWVDNMKQGCQLCHQLGNTATRDVQHRDEFDSTVAAWDHRVQTGQRGNQMSNAMNRFGREPALEMFADWTDRIASGAIPDAPPRPDGVEQNVVVTLWDWGKDTSFIHDEIVTDKRNPQLNGHGPVYGVSAGHGSITTVDPVANVATELTIPVRPDPESMPTRFPDVITPSYYWGDQELWGVGANERSDPHNPMMDHEGRVWMTSTVRQFQNPDWCREGSDNSYAQYYSIGRTGRHASFYDPDRERFVLVDTCYGTHHLQFGEDEDNTLWFSGDGNVIGWLNTAVYDETGDEQFSQGWCPTVLDTNGDGEITKPWNEPRAEDPDASLDTRVSGFGYGIIAHPTDGSTWISRTGPFPGAIVRLDRGDNPPETCVAEMYQPPSIENSSLDPTETGFAPRGIDVDRNGVIWAALSGSSHMASFDRSKCAVLNGPTATGQHCPEGWTLYPMPGPKMSGVEGNVGADFHYYSWVDQYNTLGMGANVPIANGSTSDSLLALDPDSGEWVVLRVPYPMAFYSRGLDGRIDDPSAGWKGRGLWANYGSNYVWHTEGGKGTKSKIVHFQLRPDPLAR</sequence>
<evidence type="ECO:0000313" key="1">
    <source>
        <dbReference type="EMBL" id="SUZ54097.1"/>
    </source>
</evidence>
<organism evidence="1">
    <name type="scientific">marine metagenome</name>
    <dbReference type="NCBI Taxonomy" id="408172"/>
    <lineage>
        <taxon>unclassified sequences</taxon>
        <taxon>metagenomes</taxon>
        <taxon>ecological metagenomes</taxon>
    </lineage>
</organism>
<evidence type="ECO:0008006" key="2">
    <source>
        <dbReference type="Google" id="ProtNLM"/>
    </source>
</evidence>
<accession>A0A381NHT3</accession>
<dbReference type="AlphaFoldDB" id="A0A381NHT3"/>
<protein>
    <recommendedName>
        <fullName evidence="2">Carboxypeptidase regulatory-like domain-containing protein</fullName>
    </recommendedName>
</protein>
<name>A0A381NHT3_9ZZZZ</name>
<proteinExistence type="predicted"/>
<reference evidence="1" key="1">
    <citation type="submission" date="2018-05" db="EMBL/GenBank/DDBJ databases">
        <authorList>
            <person name="Lanie J.A."/>
            <person name="Ng W.-L."/>
            <person name="Kazmierczak K.M."/>
            <person name="Andrzejewski T.M."/>
            <person name="Davidsen T.M."/>
            <person name="Wayne K.J."/>
            <person name="Tettelin H."/>
            <person name="Glass J.I."/>
            <person name="Rusch D."/>
            <person name="Podicherti R."/>
            <person name="Tsui H.-C.T."/>
            <person name="Winkler M.E."/>
        </authorList>
    </citation>
    <scope>NUCLEOTIDE SEQUENCE</scope>
</reference>
<dbReference type="EMBL" id="UINC01000367">
    <property type="protein sequence ID" value="SUZ54097.1"/>
    <property type="molecule type" value="Genomic_DNA"/>
</dbReference>